<organism evidence="1 2">
    <name type="scientific">Citrobacter koseri (strain ATCC BAA-895 / CDC 4225-83 / SGSC4696)</name>
    <dbReference type="NCBI Taxonomy" id="290338"/>
    <lineage>
        <taxon>Bacteria</taxon>
        <taxon>Pseudomonadati</taxon>
        <taxon>Pseudomonadota</taxon>
        <taxon>Gammaproteobacteria</taxon>
        <taxon>Enterobacterales</taxon>
        <taxon>Enterobacteriaceae</taxon>
        <taxon>Citrobacter</taxon>
    </lineage>
</organism>
<dbReference type="AlphaFoldDB" id="A8AH52"/>
<evidence type="ECO:0000313" key="2">
    <source>
        <dbReference type="Proteomes" id="UP000008148"/>
    </source>
</evidence>
<keyword evidence="2" id="KW-1185">Reference proteome</keyword>
<name>A8AH52_CITK8</name>
<dbReference type="HOGENOM" id="CLU_2971124_0_0_6"/>
<reference evidence="1 2" key="1">
    <citation type="submission" date="2007-08" db="EMBL/GenBank/DDBJ databases">
        <authorList>
            <consortium name="The Citrobacter koseri Genome Sequencing Project"/>
            <person name="McClelland M."/>
            <person name="Sanderson E.K."/>
            <person name="Porwollik S."/>
            <person name="Spieth J."/>
            <person name="Clifton W.S."/>
            <person name="Latreille P."/>
            <person name="Courtney L."/>
            <person name="Wang C."/>
            <person name="Pepin K."/>
            <person name="Bhonagiri V."/>
            <person name="Nash W."/>
            <person name="Johnson M."/>
            <person name="Thiruvilangam P."/>
            <person name="Wilson R."/>
        </authorList>
    </citation>
    <scope>NUCLEOTIDE SEQUENCE [LARGE SCALE GENOMIC DNA]</scope>
    <source>
        <strain evidence="2">ATCC BAA-895 / CDC 4225-83 / SGSC4696</strain>
    </source>
</reference>
<dbReference type="Proteomes" id="UP000008148">
    <property type="component" value="Chromosome"/>
</dbReference>
<dbReference type="STRING" id="290338.CKO_01687"/>
<protein>
    <submittedName>
        <fullName evidence="1">Uncharacterized protein</fullName>
    </submittedName>
</protein>
<dbReference type="EMBL" id="CP000822">
    <property type="protein sequence ID" value="ABV12817.1"/>
    <property type="molecule type" value="Genomic_DNA"/>
</dbReference>
<dbReference type="KEGG" id="cko:CKO_01687"/>
<sequence>MQASPQSSSAITAWAFLSASSRRSALRSCASSSPSKTRLSRSISINHLFSSVFASFPV</sequence>
<evidence type="ECO:0000313" key="1">
    <source>
        <dbReference type="EMBL" id="ABV12817.1"/>
    </source>
</evidence>
<proteinExistence type="predicted"/>
<gene>
    <name evidence="1" type="ordered locus">CKO_01687</name>
</gene>
<accession>A8AH52</accession>